<accession>A0A1M7RYU5</accession>
<organism evidence="7 8">
    <name type="scientific">Desulfovibrio litoralis DSM 11393</name>
    <dbReference type="NCBI Taxonomy" id="1121455"/>
    <lineage>
        <taxon>Bacteria</taxon>
        <taxon>Pseudomonadati</taxon>
        <taxon>Thermodesulfobacteriota</taxon>
        <taxon>Desulfovibrionia</taxon>
        <taxon>Desulfovibrionales</taxon>
        <taxon>Desulfovibrionaceae</taxon>
        <taxon>Desulfovibrio</taxon>
    </lineage>
</organism>
<dbReference type="GO" id="GO:0046872">
    <property type="term" value="F:metal ion binding"/>
    <property type="evidence" value="ECO:0007669"/>
    <property type="project" value="InterPro"/>
</dbReference>
<dbReference type="Gene3D" id="3.40.50.261">
    <property type="entry name" value="Succinyl-CoA synthetase domains"/>
    <property type="match status" value="2"/>
</dbReference>
<dbReference type="FunFam" id="3.30.1490.20:FF:000020">
    <property type="entry name" value="Protein lysine acetyltransferase"/>
    <property type="match status" value="1"/>
</dbReference>
<reference evidence="7 8" key="1">
    <citation type="submission" date="2016-12" db="EMBL/GenBank/DDBJ databases">
        <authorList>
            <person name="Song W.-J."/>
            <person name="Kurnit D.M."/>
        </authorList>
    </citation>
    <scope>NUCLEOTIDE SEQUENCE [LARGE SCALE GENOMIC DNA]</scope>
    <source>
        <strain evidence="7 8">DSM 11393</strain>
    </source>
</reference>
<dbReference type="Pfam" id="PF13380">
    <property type="entry name" value="CoA_binding_2"/>
    <property type="match status" value="1"/>
</dbReference>
<dbReference type="Gene3D" id="3.30.1490.20">
    <property type="entry name" value="ATP-grasp fold, A domain"/>
    <property type="match status" value="1"/>
</dbReference>
<dbReference type="Pfam" id="PF19045">
    <property type="entry name" value="Ligase_CoA_2"/>
    <property type="match status" value="1"/>
</dbReference>
<dbReference type="InterPro" id="IPR016102">
    <property type="entry name" value="Succinyl-CoA_synth-like"/>
</dbReference>
<feature type="domain" description="ATP-grasp" evidence="6">
    <location>
        <begin position="497"/>
        <end position="533"/>
    </location>
</feature>
<dbReference type="SMART" id="SM00881">
    <property type="entry name" value="CoA_binding"/>
    <property type="match status" value="1"/>
</dbReference>
<dbReference type="SUPFAM" id="SSF52210">
    <property type="entry name" value="Succinyl-CoA synthetase domains"/>
    <property type="match status" value="2"/>
</dbReference>
<dbReference type="RefSeq" id="WP_072695824.1">
    <property type="nucleotide sequence ID" value="NZ_FRDI01000002.1"/>
</dbReference>
<dbReference type="InterPro" id="IPR003781">
    <property type="entry name" value="CoA-bd"/>
</dbReference>
<dbReference type="InterPro" id="IPR043938">
    <property type="entry name" value="Ligase_CoA_dom"/>
</dbReference>
<dbReference type="STRING" id="1121455.SAMN02745728_00329"/>
<dbReference type="GO" id="GO:0016740">
    <property type="term" value="F:transferase activity"/>
    <property type="evidence" value="ECO:0007669"/>
    <property type="project" value="UniProtKB-KW"/>
</dbReference>
<dbReference type="InterPro" id="IPR032875">
    <property type="entry name" value="Succ_CoA_lig_flav_dom"/>
</dbReference>
<dbReference type="SUPFAM" id="SSF56059">
    <property type="entry name" value="Glutathione synthetase ATP-binding domain-like"/>
    <property type="match status" value="1"/>
</dbReference>
<dbReference type="InterPro" id="IPR051538">
    <property type="entry name" value="Acyl-CoA_Synth/Transferase"/>
</dbReference>
<dbReference type="PANTHER" id="PTHR43334:SF1">
    <property type="entry name" value="3-HYDROXYPROPIONATE--COA LIGASE [ADP-FORMING]"/>
    <property type="match status" value="1"/>
</dbReference>
<comment type="similarity">
    <text evidence="4">In the N-terminal section; belongs to the acetate CoA ligase alpha subunit family.</text>
</comment>
<protein>
    <submittedName>
        <fullName evidence="7">Acetyltransferase</fullName>
    </submittedName>
</protein>
<evidence type="ECO:0000313" key="7">
    <source>
        <dbReference type="EMBL" id="SHN51222.1"/>
    </source>
</evidence>
<dbReference type="Proteomes" id="UP000186469">
    <property type="component" value="Unassembled WGS sequence"/>
</dbReference>
<dbReference type="Pfam" id="PF13607">
    <property type="entry name" value="Succ_CoA_lig"/>
    <property type="match status" value="1"/>
</dbReference>
<dbReference type="AlphaFoldDB" id="A0A1M7RYU5"/>
<keyword evidence="7" id="KW-0808">Transferase</keyword>
<dbReference type="GO" id="GO:0043758">
    <property type="term" value="F:acetate-CoA ligase (ADP-forming) activity"/>
    <property type="evidence" value="ECO:0007669"/>
    <property type="project" value="InterPro"/>
</dbReference>
<name>A0A1M7RYU5_9BACT</name>
<keyword evidence="8" id="KW-1185">Reference proteome</keyword>
<evidence type="ECO:0000259" key="6">
    <source>
        <dbReference type="PROSITE" id="PS50975"/>
    </source>
</evidence>
<dbReference type="GO" id="GO:0005524">
    <property type="term" value="F:ATP binding"/>
    <property type="evidence" value="ECO:0007669"/>
    <property type="project" value="UniProtKB-UniRule"/>
</dbReference>
<dbReference type="InterPro" id="IPR036291">
    <property type="entry name" value="NAD(P)-bd_dom_sf"/>
</dbReference>
<proteinExistence type="inferred from homology"/>
<evidence type="ECO:0000256" key="4">
    <source>
        <dbReference type="ARBA" id="ARBA00060888"/>
    </source>
</evidence>
<dbReference type="Gene3D" id="3.40.50.720">
    <property type="entry name" value="NAD(P)-binding Rossmann-like Domain"/>
    <property type="match status" value="1"/>
</dbReference>
<evidence type="ECO:0000256" key="5">
    <source>
        <dbReference type="PROSITE-ProRule" id="PRU00409"/>
    </source>
</evidence>
<evidence type="ECO:0000313" key="8">
    <source>
        <dbReference type="Proteomes" id="UP000186469"/>
    </source>
</evidence>
<dbReference type="PROSITE" id="PS50975">
    <property type="entry name" value="ATP_GRASP"/>
    <property type="match status" value="1"/>
</dbReference>
<keyword evidence="3 5" id="KW-0067">ATP-binding</keyword>
<dbReference type="InterPro" id="IPR011761">
    <property type="entry name" value="ATP-grasp"/>
</dbReference>
<dbReference type="EMBL" id="FRDI01000002">
    <property type="protein sequence ID" value="SHN51222.1"/>
    <property type="molecule type" value="Genomic_DNA"/>
</dbReference>
<gene>
    <name evidence="7" type="ORF">SAMN02745728_00329</name>
</gene>
<dbReference type="Pfam" id="PF13549">
    <property type="entry name" value="ATP-grasp_5"/>
    <property type="match status" value="1"/>
</dbReference>
<dbReference type="SUPFAM" id="SSF51735">
    <property type="entry name" value="NAD(P)-binding Rossmann-fold domains"/>
    <property type="match status" value="1"/>
</dbReference>
<dbReference type="PANTHER" id="PTHR43334">
    <property type="entry name" value="ACETATE--COA LIGASE [ADP-FORMING]"/>
    <property type="match status" value="1"/>
</dbReference>
<dbReference type="InterPro" id="IPR013815">
    <property type="entry name" value="ATP_grasp_subdomain_1"/>
</dbReference>
<keyword evidence="2 5" id="KW-0547">Nucleotide-binding</keyword>
<evidence type="ECO:0000256" key="1">
    <source>
        <dbReference type="ARBA" id="ARBA00022598"/>
    </source>
</evidence>
<dbReference type="OrthoDB" id="9807426at2"/>
<sequence>MAPHRNLEQMFNPSHIAIIGASATSGKVGHTVLLNLITAGYKGKIYPVNPNVDTILGLPTVRKINDLPQNLDMAVLCIPSEHCLEALEQLAQISVKSVVIISAGFKEVGGLGWKLEEEVIKLAKKHNIAVLGPNCLGYINIDKGINVTFAEGQPKSGTIGFFSQSGALCIGIIDWSKNKNIGFSHFISVGNKAVIDESDILTFLANDPNTKVIVGYLESVENGSRFLRNAEAASAKKPVILLRAGSSNSGAKAASSHTGALAGRDAAYEAAFKQSGILRAREMEELFQLAQAFALQPIPLGPNIAVVTNSGGPGIVAADACEHYGLTMTSLKPETIHTLKEILPSYAAFFNPVDVLGDATPTRIVQTVKTVLADEMVHSLVVLLSPTAQTPMEQIARELVAVFEAIPKDKKKPIFCCFMGGTLVNEAKNILSSAGYPCYDFPEPAMRSAKALFDYKKRKEALPPVEVTYRRDKNKAESVIKKALREGSCELAEFQAQGLLEAYELPTPTTKLCRTSQEAMDIAHKIGFPVVMKIASPHILHKSDVGGVVLNIKNKEEAKEAFLTITSKTQRLRPDAHISGCLVQAMAPSGSREVIVGVKRDPQFGPLVLFGLGGIHVETLKDFSTRLAPLTLSDAHDMIREIKAYPILAGMRGEKPINFNALEDILLIMSQLALDFPLIEEAEFNPVLVNEKGALVADIRIILAHKES</sequence>
<evidence type="ECO:0000256" key="2">
    <source>
        <dbReference type="ARBA" id="ARBA00022741"/>
    </source>
</evidence>
<dbReference type="Gene3D" id="3.30.470.20">
    <property type="entry name" value="ATP-grasp fold, B domain"/>
    <property type="match status" value="1"/>
</dbReference>
<keyword evidence="1" id="KW-0436">Ligase</keyword>
<evidence type="ECO:0000256" key="3">
    <source>
        <dbReference type="ARBA" id="ARBA00022840"/>
    </source>
</evidence>